<reference evidence="1" key="1">
    <citation type="submission" date="2021-06" db="EMBL/GenBank/DDBJ databases">
        <authorList>
            <person name="Kallberg Y."/>
            <person name="Tangrot J."/>
            <person name="Rosling A."/>
        </authorList>
    </citation>
    <scope>NUCLEOTIDE SEQUENCE</scope>
    <source>
        <strain evidence="1">CL551</strain>
    </source>
</reference>
<keyword evidence="2" id="KW-1185">Reference proteome</keyword>
<feature type="non-terminal residue" evidence="1">
    <location>
        <position position="1"/>
    </location>
</feature>
<name>A0A9N9HHS0_9GLOM</name>
<dbReference type="EMBL" id="CAJVPV010013307">
    <property type="protein sequence ID" value="CAG8676595.1"/>
    <property type="molecule type" value="Genomic_DNA"/>
</dbReference>
<protein>
    <submittedName>
        <fullName evidence="1">13100_t:CDS:1</fullName>
    </submittedName>
</protein>
<accession>A0A9N9HHS0</accession>
<proteinExistence type="predicted"/>
<comment type="caution">
    <text evidence="1">The sequence shown here is derived from an EMBL/GenBank/DDBJ whole genome shotgun (WGS) entry which is preliminary data.</text>
</comment>
<dbReference type="Gene3D" id="3.30.200.20">
    <property type="entry name" value="Phosphorylase Kinase, domain 1"/>
    <property type="match status" value="1"/>
</dbReference>
<evidence type="ECO:0000313" key="1">
    <source>
        <dbReference type="EMBL" id="CAG8676595.1"/>
    </source>
</evidence>
<evidence type="ECO:0000313" key="2">
    <source>
        <dbReference type="Proteomes" id="UP000789342"/>
    </source>
</evidence>
<dbReference type="AlphaFoldDB" id="A0A9N9HHS0"/>
<organism evidence="1 2">
    <name type="scientific">Acaulospora morrowiae</name>
    <dbReference type="NCBI Taxonomy" id="94023"/>
    <lineage>
        <taxon>Eukaryota</taxon>
        <taxon>Fungi</taxon>
        <taxon>Fungi incertae sedis</taxon>
        <taxon>Mucoromycota</taxon>
        <taxon>Glomeromycotina</taxon>
        <taxon>Glomeromycetes</taxon>
        <taxon>Diversisporales</taxon>
        <taxon>Acaulosporaceae</taxon>
        <taxon>Acaulospora</taxon>
    </lineage>
</organism>
<dbReference type="Proteomes" id="UP000789342">
    <property type="component" value="Unassembled WGS sequence"/>
</dbReference>
<gene>
    <name evidence="1" type="ORF">AMORRO_LOCUS11056</name>
</gene>
<dbReference type="OrthoDB" id="2411566at2759"/>
<sequence length="163" mass="19533">MRRCWDSEPSNRPEIEKIVRIMEEWKSDYYYLQFKEAEEERQKIIKDGAPSRKNCYPSSIHYKIDTTLFDSPGVEKIPKNQTKVGSECQHESELENSVQRKIISKWIPYEEFLDVEKIGQGRSSQIYKAIRHKKRKNMMIKEKEVTLRILDESRNLDSEFLKE</sequence>